<feature type="transmembrane region" description="Helical" evidence="8">
    <location>
        <begin position="215"/>
        <end position="236"/>
    </location>
</feature>
<feature type="transmembrane region" description="Helical" evidence="8">
    <location>
        <begin position="272"/>
        <end position="291"/>
    </location>
</feature>
<name>A0A2A4FMW6_9BURK</name>
<evidence type="ECO:0000256" key="6">
    <source>
        <dbReference type="ARBA" id="ARBA00022989"/>
    </source>
</evidence>
<dbReference type="GO" id="GO:0005886">
    <property type="term" value="C:plasma membrane"/>
    <property type="evidence" value="ECO:0007669"/>
    <property type="project" value="UniProtKB-SubCell"/>
</dbReference>
<feature type="transmembrane region" description="Helical" evidence="8">
    <location>
        <begin position="342"/>
        <end position="363"/>
    </location>
</feature>
<evidence type="ECO:0000256" key="1">
    <source>
        <dbReference type="ARBA" id="ARBA00004651"/>
    </source>
</evidence>
<evidence type="ECO:0000256" key="2">
    <source>
        <dbReference type="ARBA" id="ARBA00006236"/>
    </source>
</evidence>
<proteinExistence type="inferred from homology"/>
<dbReference type="Gene3D" id="1.20.1720.10">
    <property type="entry name" value="Multidrug resistance protein D"/>
    <property type="match status" value="1"/>
</dbReference>
<gene>
    <name evidence="10" type="ORF">BZL54_04075</name>
</gene>
<sequence length="395" mass="43335">MTFQEKKILSLIILLVVLSQMTIDIYLPSAPEMVHAFSASQQDIQFSIAVFLFGYGGSQIIYGPLADYHGRKPILLFGLALFLLSSIGIVLSNHVVVLQWLRATQGLALGATSVCARAIMRDTFQSAKLPIASSYMAMAWALVPILAPAVGGYLQLYFGWRASFYLLILFGLALMPCIGFQLPETLPRKNTDMRLASLYRSYGSLFSHPAFRSNVMLLALLFGIFSLVNVACPFVIQIKYDLTATDYGWAMLLISSGYLIGSTTNNRAARRFNQVTIIGFGMSILIATVTLNRLLSGFVSNDLLTLVSSLFFIYMSLGLIFPSSLSSCLRPFVHNAGSASAMYGLIVFCAGFAISSVYVYGFVVNRDSLDWALLISAGLMLACFLFYVRPAQKLS</sequence>
<feature type="transmembrane region" description="Helical" evidence="8">
    <location>
        <begin position="242"/>
        <end position="260"/>
    </location>
</feature>
<dbReference type="Pfam" id="PF07690">
    <property type="entry name" value="MFS_1"/>
    <property type="match status" value="1"/>
</dbReference>
<dbReference type="AlphaFoldDB" id="A0A2A4FMW6"/>
<evidence type="ECO:0000259" key="9">
    <source>
        <dbReference type="PROSITE" id="PS50850"/>
    </source>
</evidence>
<protein>
    <recommendedName>
        <fullName evidence="8">Bcr/CflA family efflux transporter</fullName>
    </recommendedName>
</protein>
<evidence type="ECO:0000256" key="3">
    <source>
        <dbReference type="ARBA" id="ARBA00022448"/>
    </source>
</evidence>
<feature type="domain" description="Major facilitator superfamily (MFS) profile" evidence="9">
    <location>
        <begin position="8"/>
        <end position="395"/>
    </location>
</feature>
<evidence type="ECO:0000256" key="5">
    <source>
        <dbReference type="ARBA" id="ARBA00022692"/>
    </source>
</evidence>
<comment type="caution">
    <text evidence="10">The sequence shown here is derived from an EMBL/GenBank/DDBJ whole genome shotgun (WGS) entry which is preliminary data.</text>
</comment>
<dbReference type="InterPro" id="IPR004812">
    <property type="entry name" value="Efflux_drug-R_Bcr/CmlA"/>
</dbReference>
<comment type="similarity">
    <text evidence="2 8">Belongs to the major facilitator superfamily. Bcr/CmlA family.</text>
</comment>
<feature type="transmembrane region" description="Helical" evidence="8">
    <location>
        <begin position="74"/>
        <end position="97"/>
    </location>
</feature>
<evidence type="ECO:0000256" key="8">
    <source>
        <dbReference type="RuleBase" id="RU365088"/>
    </source>
</evidence>
<dbReference type="InterPro" id="IPR011701">
    <property type="entry name" value="MFS"/>
</dbReference>
<dbReference type="PROSITE" id="PS50850">
    <property type="entry name" value="MFS"/>
    <property type="match status" value="1"/>
</dbReference>
<feature type="transmembrane region" description="Helical" evidence="8">
    <location>
        <begin position="46"/>
        <end position="62"/>
    </location>
</feature>
<keyword evidence="4" id="KW-1003">Cell membrane</keyword>
<feature type="transmembrane region" description="Helical" evidence="8">
    <location>
        <begin position="303"/>
        <end position="321"/>
    </location>
</feature>
<dbReference type="GeneID" id="69005283"/>
<dbReference type="InterPro" id="IPR036259">
    <property type="entry name" value="MFS_trans_sf"/>
</dbReference>
<organism evidence="10 11">
    <name type="scientific">Burkholderia ubonensis subsp. mesacidophila</name>
    <dbReference type="NCBI Taxonomy" id="265293"/>
    <lineage>
        <taxon>Bacteria</taxon>
        <taxon>Pseudomonadati</taxon>
        <taxon>Pseudomonadota</taxon>
        <taxon>Betaproteobacteria</taxon>
        <taxon>Burkholderiales</taxon>
        <taxon>Burkholderiaceae</taxon>
        <taxon>Burkholderia</taxon>
        <taxon>Burkholderia cepacia complex</taxon>
    </lineage>
</organism>
<dbReference type="CDD" id="cd17320">
    <property type="entry name" value="MFS_MdfA_MDR_like"/>
    <property type="match status" value="1"/>
</dbReference>
<comment type="subcellular location">
    <subcellularLocation>
        <location evidence="8">Cell inner membrane</location>
        <topology evidence="8">Multi-pass membrane protein</topology>
    </subcellularLocation>
    <subcellularLocation>
        <location evidence="1">Cell membrane</location>
        <topology evidence="1">Multi-pass membrane protein</topology>
    </subcellularLocation>
</comment>
<dbReference type="RefSeq" id="WP_084908278.1">
    <property type="nucleotide sequence ID" value="NZ_CP020738.1"/>
</dbReference>
<dbReference type="NCBIfam" id="TIGR00710">
    <property type="entry name" value="efflux_Bcr_CflA"/>
    <property type="match status" value="1"/>
</dbReference>
<accession>A0A2A4FMW6</accession>
<feature type="transmembrane region" description="Helical" evidence="8">
    <location>
        <begin position="369"/>
        <end position="388"/>
    </location>
</feature>
<feature type="transmembrane region" description="Helical" evidence="8">
    <location>
        <begin position="132"/>
        <end position="156"/>
    </location>
</feature>
<evidence type="ECO:0000256" key="4">
    <source>
        <dbReference type="ARBA" id="ARBA00022475"/>
    </source>
</evidence>
<dbReference type="Proteomes" id="UP000217994">
    <property type="component" value="Unassembled WGS sequence"/>
</dbReference>
<comment type="caution">
    <text evidence="8">Lacks conserved residue(s) required for the propagation of feature annotation.</text>
</comment>
<keyword evidence="6 8" id="KW-1133">Transmembrane helix</keyword>
<dbReference type="GO" id="GO:1990961">
    <property type="term" value="P:xenobiotic detoxification by transmembrane export across the plasma membrane"/>
    <property type="evidence" value="ECO:0007669"/>
    <property type="project" value="InterPro"/>
</dbReference>
<keyword evidence="3 8" id="KW-0813">Transport</keyword>
<evidence type="ECO:0000313" key="11">
    <source>
        <dbReference type="Proteomes" id="UP000217994"/>
    </source>
</evidence>
<feature type="transmembrane region" description="Helical" evidence="8">
    <location>
        <begin position="162"/>
        <end position="182"/>
    </location>
</feature>
<dbReference type="SUPFAM" id="SSF103473">
    <property type="entry name" value="MFS general substrate transporter"/>
    <property type="match status" value="1"/>
</dbReference>
<keyword evidence="8" id="KW-0997">Cell inner membrane</keyword>
<dbReference type="PANTHER" id="PTHR23502">
    <property type="entry name" value="MAJOR FACILITATOR SUPERFAMILY"/>
    <property type="match status" value="1"/>
</dbReference>
<dbReference type="EMBL" id="MTZU01000011">
    <property type="protein sequence ID" value="PCE33689.1"/>
    <property type="molecule type" value="Genomic_DNA"/>
</dbReference>
<dbReference type="InterPro" id="IPR020846">
    <property type="entry name" value="MFS_dom"/>
</dbReference>
<evidence type="ECO:0000256" key="7">
    <source>
        <dbReference type="ARBA" id="ARBA00023136"/>
    </source>
</evidence>
<keyword evidence="7 8" id="KW-0472">Membrane</keyword>
<dbReference type="PANTHER" id="PTHR23502:SF132">
    <property type="entry name" value="POLYAMINE TRANSPORTER 2-RELATED"/>
    <property type="match status" value="1"/>
</dbReference>
<evidence type="ECO:0000313" key="10">
    <source>
        <dbReference type="EMBL" id="PCE33689.1"/>
    </source>
</evidence>
<reference evidence="10 11" key="1">
    <citation type="submission" date="2017-01" db="EMBL/GenBank/DDBJ databases">
        <title>Whole-Genome Shotgun Sequencing of Two beta-Proteobacterial Species in Search of the Bulgecin Biosynthetic Cluster.</title>
        <authorList>
            <person name="Horsman M.E."/>
            <person name="Marous D.R."/>
            <person name="Li R."/>
            <person name="Oliver R.A."/>
            <person name="Byun B."/>
            <person name="Emrich S.J."/>
            <person name="Boggess B."/>
            <person name="Townsend C.A."/>
            <person name="Mobashery S."/>
        </authorList>
    </citation>
    <scope>NUCLEOTIDE SEQUENCE [LARGE SCALE GENOMIC DNA]</scope>
    <source>
        <strain evidence="10 11">ATCC 31433</strain>
    </source>
</reference>
<keyword evidence="5 8" id="KW-0812">Transmembrane</keyword>
<dbReference type="GO" id="GO:0042910">
    <property type="term" value="F:xenobiotic transmembrane transporter activity"/>
    <property type="evidence" value="ECO:0007669"/>
    <property type="project" value="InterPro"/>
</dbReference>